<sequence>MGRQPRRRINSHPNYKRGARLRADEVRQARRQRQEATGTPASSPSPPPEPRPVARQPVSETRRWLPRNRLVLFGVPAAVLAIAAVFLVPLVFQTWKAYGKIFVNQSPRGKVVLNEQGTPVLDTSNPASLPDWDKKERVNIALLGSDTSPDRREEGEIPLSDTIIIVSIDPASKQVGLLSIPRDTLVTIPGVGTEKINAAYSSGELSKVTGPGLVEATLEYNFGIPIHYFAEVDFEGFKKIIDTVGGVTLDVPAPIKDDQYPGEKFNFTRVYFHTGLQHVNGQTALRYVRTRHDDNDFARGERQQQLLRALRDQAVDLNLISKAPGLMAALGDTVRTDIPPGDMLKLAKLGTEIKEGNIHSYSIQSALTEQWNPGQPYYLVPDWTKVHTILQEMMPGTSSSPQSAQPAPSLEKPNLKARVLIENATLVDKLAAGAAGKLKEQGFTTVTIAQSPDTGQPGNSQVITSSSDLATARLIAKVLGLPAAAVTEGDTSQTKDNDILIILGDDAPGASNE</sequence>
<evidence type="ECO:0000256" key="3">
    <source>
        <dbReference type="SAM" id="Phobius"/>
    </source>
</evidence>
<reference evidence="6 7" key="1">
    <citation type="journal article" date="2012" name="ISME J.">
        <title>Nitrification expanded: discovery, physiology and genomics of a nitrite-oxidizing bacterium from the phylum Chloroflexi.</title>
        <authorList>
            <person name="Sorokin D.Y."/>
            <person name="Lucker S."/>
            <person name="Vejmelkova D."/>
            <person name="Kostrikina N.A."/>
            <person name="Kleerebezem R."/>
            <person name="Rijpstra W.I."/>
            <person name="Damste J.S."/>
            <person name="Le Paslier D."/>
            <person name="Muyzer G."/>
            <person name="Wagner M."/>
            <person name="van Loosdrecht M.C."/>
            <person name="Daims H."/>
        </authorList>
    </citation>
    <scope>NUCLEOTIDE SEQUENCE [LARGE SCALE GENOMIC DNA]</scope>
    <source>
        <strain evidence="7">none</strain>
    </source>
</reference>
<feature type="compositionally biased region" description="Basic and acidic residues" evidence="2">
    <location>
        <begin position="21"/>
        <end position="34"/>
    </location>
</feature>
<comment type="similarity">
    <text evidence="1">Belongs to the LytR/CpsA/Psr (LCP) family.</text>
</comment>
<dbReference type="NCBIfam" id="TIGR00350">
    <property type="entry name" value="lytR_cpsA_psr"/>
    <property type="match status" value="1"/>
</dbReference>
<feature type="domain" description="LytR/CpsA/Psr regulator C-terminal" evidence="5">
    <location>
        <begin position="417"/>
        <end position="506"/>
    </location>
</feature>
<accession>I4ELT0</accession>
<dbReference type="EMBL" id="CAGS01000477">
    <property type="protein sequence ID" value="CCF85642.1"/>
    <property type="molecule type" value="Genomic_DNA"/>
</dbReference>
<comment type="caution">
    <text evidence="6">The sequence shown here is derived from an EMBL/GenBank/DDBJ whole genome shotgun (WGS) entry which is preliminary data.</text>
</comment>
<keyword evidence="3" id="KW-1133">Transmembrane helix</keyword>
<evidence type="ECO:0000256" key="2">
    <source>
        <dbReference type="SAM" id="MobiDB-lite"/>
    </source>
</evidence>
<feature type="region of interest" description="Disordered" evidence="2">
    <location>
        <begin position="1"/>
        <end position="60"/>
    </location>
</feature>
<dbReference type="Gene3D" id="3.30.70.2390">
    <property type="match status" value="1"/>
</dbReference>
<dbReference type="Pfam" id="PF03816">
    <property type="entry name" value="LytR_cpsA_psr"/>
    <property type="match status" value="1"/>
</dbReference>
<dbReference type="Proteomes" id="UP000004221">
    <property type="component" value="Unassembled WGS sequence"/>
</dbReference>
<dbReference type="InterPro" id="IPR027381">
    <property type="entry name" value="LytR/CpsA/Psr_C"/>
</dbReference>
<evidence type="ECO:0000259" key="5">
    <source>
        <dbReference type="Pfam" id="PF13399"/>
    </source>
</evidence>
<proteinExistence type="inferred from homology"/>
<keyword evidence="3" id="KW-0472">Membrane</keyword>
<protein>
    <submittedName>
        <fullName evidence="6">Cell envelope-related transcriptional attenuator</fullName>
    </submittedName>
</protein>
<keyword evidence="3" id="KW-0812">Transmembrane</keyword>
<feature type="transmembrane region" description="Helical" evidence="3">
    <location>
        <begin position="70"/>
        <end position="92"/>
    </location>
</feature>
<evidence type="ECO:0000313" key="7">
    <source>
        <dbReference type="Proteomes" id="UP000004221"/>
    </source>
</evidence>
<organism evidence="6 7">
    <name type="scientific">Nitrolancea hollandica Lb</name>
    <dbReference type="NCBI Taxonomy" id="1129897"/>
    <lineage>
        <taxon>Bacteria</taxon>
        <taxon>Pseudomonadati</taxon>
        <taxon>Thermomicrobiota</taxon>
        <taxon>Thermomicrobia</taxon>
        <taxon>Sphaerobacterales</taxon>
        <taxon>Sphaerobacterineae</taxon>
        <taxon>Sphaerobacteraceae</taxon>
        <taxon>Nitrolancea</taxon>
    </lineage>
</organism>
<dbReference type="RefSeq" id="WP_008480689.1">
    <property type="nucleotide sequence ID" value="NZ_CAGS01000477.1"/>
</dbReference>
<dbReference type="InterPro" id="IPR050922">
    <property type="entry name" value="LytR/CpsA/Psr_CW_biosynth"/>
</dbReference>
<dbReference type="Gene3D" id="3.40.630.190">
    <property type="entry name" value="LCP protein"/>
    <property type="match status" value="1"/>
</dbReference>
<dbReference type="Pfam" id="PF13399">
    <property type="entry name" value="LytR_C"/>
    <property type="match status" value="1"/>
</dbReference>
<dbReference type="AlphaFoldDB" id="I4ELT0"/>
<evidence type="ECO:0000256" key="1">
    <source>
        <dbReference type="ARBA" id="ARBA00006068"/>
    </source>
</evidence>
<evidence type="ECO:0000259" key="4">
    <source>
        <dbReference type="Pfam" id="PF03816"/>
    </source>
</evidence>
<name>I4ELT0_9BACT</name>
<gene>
    <name evidence="6" type="ORF">NITHO_5280009</name>
</gene>
<feature type="compositionally biased region" description="Basic residues" evidence="2">
    <location>
        <begin position="1"/>
        <end position="20"/>
    </location>
</feature>
<dbReference type="PANTHER" id="PTHR33392:SF6">
    <property type="entry name" value="POLYISOPRENYL-TEICHOIC ACID--PEPTIDOGLYCAN TEICHOIC ACID TRANSFERASE TAGU"/>
    <property type="match status" value="1"/>
</dbReference>
<dbReference type="PANTHER" id="PTHR33392">
    <property type="entry name" value="POLYISOPRENYL-TEICHOIC ACID--PEPTIDOGLYCAN TEICHOIC ACID TRANSFERASE TAGU"/>
    <property type="match status" value="1"/>
</dbReference>
<keyword evidence="7" id="KW-1185">Reference proteome</keyword>
<dbReference type="InterPro" id="IPR004474">
    <property type="entry name" value="LytR_CpsA_psr"/>
</dbReference>
<dbReference type="OrthoDB" id="305468at2"/>
<evidence type="ECO:0000313" key="6">
    <source>
        <dbReference type="EMBL" id="CCF85642.1"/>
    </source>
</evidence>
<feature type="domain" description="Cell envelope-related transcriptional attenuator" evidence="4">
    <location>
        <begin position="160"/>
        <end position="314"/>
    </location>
</feature>